<accession>A0AB37ZZT3</accession>
<name>A0AB37ZZT3_9LACT</name>
<keyword evidence="3" id="KW-1185">Reference proteome</keyword>
<proteinExistence type="predicted"/>
<gene>
    <name evidence="2" type="ORF">SAMN04488525_102244</name>
</gene>
<evidence type="ECO:0000313" key="2">
    <source>
        <dbReference type="EMBL" id="SEA20462.1"/>
    </source>
</evidence>
<feature type="region of interest" description="Disordered" evidence="1">
    <location>
        <begin position="38"/>
        <end position="72"/>
    </location>
</feature>
<dbReference type="AlphaFoldDB" id="A0AB37ZZT3"/>
<evidence type="ECO:0000256" key="1">
    <source>
        <dbReference type="SAM" id="MobiDB-lite"/>
    </source>
</evidence>
<organism evidence="2 3">
    <name type="scientific">Trichococcus collinsii</name>
    <dbReference type="NCBI Taxonomy" id="157076"/>
    <lineage>
        <taxon>Bacteria</taxon>
        <taxon>Bacillati</taxon>
        <taxon>Bacillota</taxon>
        <taxon>Bacilli</taxon>
        <taxon>Lactobacillales</taxon>
        <taxon>Carnobacteriaceae</taxon>
        <taxon>Trichococcus</taxon>
    </lineage>
</organism>
<dbReference type="Proteomes" id="UP000199042">
    <property type="component" value="Unassembled WGS sequence"/>
</dbReference>
<reference evidence="2 3" key="1">
    <citation type="submission" date="2016-10" db="EMBL/GenBank/DDBJ databases">
        <authorList>
            <person name="Varghese N."/>
            <person name="Submissions S."/>
        </authorList>
    </citation>
    <scope>NUCLEOTIDE SEQUENCE [LARGE SCALE GENOMIC DNA]</scope>
    <source>
        <strain evidence="2 3">DSM 14526</strain>
    </source>
</reference>
<dbReference type="EMBL" id="FNQH01000002">
    <property type="protein sequence ID" value="SEA20462.1"/>
    <property type="molecule type" value="Genomic_DNA"/>
</dbReference>
<comment type="caution">
    <text evidence="2">The sequence shown here is derived from an EMBL/GenBank/DDBJ whole genome shotgun (WGS) entry which is preliminary data.</text>
</comment>
<feature type="region of interest" description="Disordered" evidence="1">
    <location>
        <begin position="1"/>
        <end position="24"/>
    </location>
</feature>
<evidence type="ECO:0000313" key="3">
    <source>
        <dbReference type="Proteomes" id="UP000199042"/>
    </source>
</evidence>
<sequence length="143" mass="15892">MRTKTNKAAQPAGRRSATPASALSSEFAEKTSLYSGERHLTGVHVKKKPELRRATPNRSSGGLTSQASWRFHPPRLNHQKNAQSADCAFSHISISLRAKLLWRFLQRGVLSPIVLLPSASCLLRWRRIRTACSTPIDPKAHIC</sequence>
<feature type="compositionally biased region" description="Polar residues" evidence="1">
    <location>
        <begin position="56"/>
        <end position="68"/>
    </location>
</feature>
<protein>
    <submittedName>
        <fullName evidence="2">Uncharacterized protein</fullName>
    </submittedName>
</protein>